<name>A0A3Q3WYI9_MOLML</name>
<dbReference type="Pfam" id="PF21195">
    <property type="entry name" value="EGF_C8A_B_C6"/>
    <property type="match status" value="1"/>
</dbReference>
<reference evidence="24" key="1">
    <citation type="submission" date="2025-08" db="UniProtKB">
        <authorList>
            <consortium name="Ensembl"/>
        </authorList>
    </citation>
    <scope>IDENTIFICATION</scope>
</reference>
<dbReference type="InterPro" id="IPR036055">
    <property type="entry name" value="LDL_receptor-like_sf"/>
</dbReference>
<protein>
    <recommendedName>
        <fullName evidence="23">MACPF domain-containing protein</fullName>
    </recommendedName>
</protein>
<dbReference type="SMART" id="SM00457">
    <property type="entry name" value="MACPF"/>
    <property type="match status" value="1"/>
</dbReference>
<organism evidence="24 25">
    <name type="scientific">Mola mola</name>
    <name type="common">Ocean sunfish</name>
    <name type="synonym">Tetraodon mola</name>
    <dbReference type="NCBI Taxonomy" id="94237"/>
    <lineage>
        <taxon>Eukaryota</taxon>
        <taxon>Metazoa</taxon>
        <taxon>Chordata</taxon>
        <taxon>Craniata</taxon>
        <taxon>Vertebrata</taxon>
        <taxon>Euteleostomi</taxon>
        <taxon>Actinopterygii</taxon>
        <taxon>Neopterygii</taxon>
        <taxon>Teleostei</taxon>
        <taxon>Neoteleostei</taxon>
        <taxon>Acanthomorphata</taxon>
        <taxon>Eupercaria</taxon>
        <taxon>Tetraodontiformes</taxon>
        <taxon>Molidae</taxon>
        <taxon>Mola</taxon>
    </lineage>
</organism>
<evidence type="ECO:0000256" key="15">
    <source>
        <dbReference type="ARBA" id="ARBA00023058"/>
    </source>
</evidence>
<dbReference type="STRING" id="94237.ENSMMOP00000023593"/>
<dbReference type="InterPro" id="IPR036383">
    <property type="entry name" value="TSP1_rpt_sf"/>
</dbReference>
<evidence type="ECO:0000256" key="21">
    <source>
        <dbReference type="PROSITE-ProRule" id="PRU00124"/>
    </source>
</evidence>
<keyword evidence="5" id="KW-0964">Secreted</keyword>
<keyword evidence="11" id="KW-0677">Repeat</keyword>
<evidence type="ECO:0000256" key="14">
    <source>
        <dbReference type="ARBA" id="ARBA00022875"/>
    </source>
</evidence>
<evidence type="ECO:0000256" key="5">
    <source>
        <dbReference type="ARBA" id="ARBA00022525"/>
    </source>
</evidence>
<evidence type="ECO:0000256" key="19">
    <source>
        <dbReference type="ARBA" id="ARBA00023180"/>
    </source>
</evidence>
<evidence type="ECO:0000313" key="25">
    <source>
        <dbReference type="Proteomes" id="UP000261620"/>
    </source>
</evidence>
<feature type="disulfide bond" evidence="21">
    <location>
        <begin position="132"/>
        <end position="147"/>
    </location>
</feature>
<dbReference type="PROSITE" id="PS00022">
    <property type="entry name" value="EGF_1"/>
    <property type="match status" value="1"/>
</dbReference>
<keyword evidence="9" id="KW-0812">Transmembrane</keyword>
<dbReference type="InterPro" id="IPR023415">
    <property type="entry name" value="LDLR_class-A_CS"/>
</dbReference>
<dbReference type="PROSITE" id="PS01186">
    <property type="entry name" value="EGF_2"/>
    <property type="match status" value="1"/>
</dbReference>
<dbReference type="CDD" id="cd00112">
    <property type="entry name" value="LDLa"/>
    <property type="match status" value="1"/>
</dbReference>
<dbReference type="Gene3D" id="2.20.100.10">
    <property type="entry name" value="Thrombospondin type-1 (TSP1) repeat"/>
    <property type="match status" value="1"/>
</dbReference>
<accession>A0A3Q3WYI9</accession>
<keyword evidence="4" id="KW-1134">Transmembrane beta strand</keyword>
<dbReference type="GO" id="GO:0044218">
    <property type="term" value="C:other organism cell membrane"/>
    <property type="evidence" value="ECO:0007669"/>
    <property type="project" value="UniProtKB-KW"/>
</dbReference>
<evidence type="ECO:0000256" key="20">
    <source>
        <dbReference type="ARBA" id="ARBA00023298"/>
    </source>
</evidence>
<dbReference type="GO" id="GO:0006957">
    <property type="term" value="P:complement activation, alternative pathway"/>
    <property type="evidence" value="ECO:0007669"/>
    <property type="project" value="UniProtKB-KW"/>
</dbReference>
<keyword evidence="7" id="KW-1052">Target cell membrane</keyword>
<keyword evidence="8" id="KW-0399">Innate immunity</keyword>
<keyword evidence="20" id="KW-1053">Target membrane</keyword>
<dbReference type="GO" id="GO:0031640">
    <property type="term" value="P:killing of cells of another organism"/>
    <property type="evidence" value="ECO:0007669"/>
    <property type="project" value="UniProtKB-KW"/>
</dbReference>
<feature type="chain" id="PRO_5018595785" description="MACPF domain-containing protein" evidence="22">
    <location>
        <begin position="21"/>
        <end position="598"/>
    </location>
</feature>
<keyword evidence="16" id="KW-0472">Membrane</keyword>
<feature type="domain" description="MACPF" evidence="23">
    <location>
        <begin position="153"/>
        <end position="512"/>
    </location>
</feature>
<dbReference type="Ensembl" id="ENSMMOT00000023985.1">
    <property type="protein sequence ID" value="ENSMMOP00000023593.1"/>
    <property type="gene ID" value="ENSMMOG00000017950.1"/>
</dbReference>
<dbReference type="PROSITE" id="PS00279">
    <property type="entry name" value="MACPF_1"/>
    <property type="match status" value="1"/>
</dbReference>
<keyword evidence="14" id="KW-0180">Complement pathway</keyword>
<dbReference type="Proteomes" id="UP000261620">
    <property type="component" value="Unplaced"/>
</dbReference>
<dbReference type="PANTHER" id="PTHR45742:SF1">
    <property type="entry name" value="COMPLEMENT COMPONENT C8 ALPHA CHAIN"/>
    <property type="match status" value="1"/>
</dbReference>
<keyword evidence="10 22" id="KW-0732">Signal</keyword>
<dbReference type="InterPro" id="IPR020863">
    <property type="entry name" value="MACPF_CS"/>
</dbReference>
<evidence type="ECO:0000256" key="13">
    <source>
        <dbReference type="ARBA" id="ARBA00022859"/>
    </source>
</evidence>
<dbReference type="Gene3D" id="4.10.400.10">
    <property type="entry name" value="Low-density Lipoprotein Receptor"/>
    <property type="match status" value="1"/>
</dbReference>
<evidence type="ECO:0000256" key="1">
    <source>
        <dbReference type="ARBA" id="ARBA00004276"/>
    </source>
</evidence>
<feature type="disulfide bond" evidence="21">
    <location>
        <begin position="113"/>
        <end position="125"/>
    </location>
</feature>
<dbReference type="InterPro" id="IPR002172">
    <property type="entry name" value="LDrepeatLR_classA_rpt"/>
</dbReference>
<keyword evidence="13" id="KW-0391">Immunity</keyword>
<evidence type="ECO:0000256" key="11">
    <source>
        <dbReference type="ARBA" id="ARBA00022737"/>
    </source>
</evidence>
<evidence type="ECO:0000256" key="12">
    <source>
        <dbReference type="ARBA" id="ARBA00022852"/>
    </source>
</evidence>
<dbReference type="SUPFAM" id="SSF57424">
    <property type="entry name" value="LDL receptor-like module"/>
    <property type="match status" value="1"/>
</dbReference>
<evidence type="ECO:0000256" key="7">
    <source>
        <dbReference type="ARBA" id="ARBA00022537"/>
    </source>
</evidence>
<dbReference type="PROSITE" id="PS01209">
    <property type="entry name" value="LDLRA_1"/>
    <property type="match status" value="1"/>
</dbReference>
<evidence type="ECO:0000256" key="16">
    <source>
        <dbReference type="ARBA" id="ARBA00023136"/>
    </source>
</evidence>
<evidence type="ECO:0000259" key="23">
    <source>
        <dbReference type="PROSITE" id="PS51412"/>
    </source>
</evidence>
<keyword evidence="15" id="KW-0473">Membrane attack complex</keyword>
<keyword evidence="12" id="KW-0204">Cytolysis</keyword>
<evidence type="ECO:0000256" key="10">
    <source>
        <dbReference type="ARBA" id="ARBA00022729"/>
    </source>
</evidence>
<keyword evidence="19" id="KW-0325">Glycoprotein</keyword>
<evidence type="ECO:0000256" key="9">
    <source>
        <dbReference type="ARBA" id="ARBA00022692"/>
    </source>
</evidence>
<dbReference type="PROSITE" id="PS50092">
    <property type="entry name" value="TSP1"/>
    <property type="match status" value="2"/>
</dbReference>
<comment type="similarity">
    <text evidence="3">Belongs to the complement C6/C7/C8/C9 family.</text>
</comment>
<evidence type="ECO:0000256" key="17">
    <source>
        <dbReference type="ARBA" id="ARBA00023157"/>
    </source>
</evidence>
<dbReference type="GO" id="GO:0005579">
    <property type="term" value="C:membrane attack complex"/>
    <property type="evidence" value="ECO:0007669"/>
    <property type="project" value="UniProtKB-KW"/>
</dbReference>
<keyword evidence="18" id="KW-0179">Complement alternate pathway</keyword>
<dbReference type="SMART" id="SM00192">
    <property type="entry name" value="LDLa"/>
    <property type="match status" value="1"/>
</dbReference>
<evidence type="ECO:0000256" key="3">
    <source>
        <dbReference type="ARBA" id="ARBA00009214"/>
    </source>
</evidence>
<dbReference type="InterPro" id="IPR000884">
    <property type="entry name" value="TSP1_rpt"/>
</dbReference>
<evidence type="ECO:0000256" key="18">
    <source>
        <dbReference type="ARBA" id="ARBA00023162"/>
    </source>
</evidence>
<dbReference type="SUPFAM" id="SSF82895">
    <property type="entry name" value="TSP-1 type 1 repeat"/>
    <property type="match status" value="2"/>
</dbReference>
<evidence type="ECO:0000256" key="6">
    <source>
        <dbReference type="ARBA" id="ARBA00022536"/>
    </source>
</evidence>
<dbReference type="InterPro" id="IPR001862">
    <property type="entry name" value="MAC_perforin"/>
</dbReference>
<dbReference type="PROSITE" id="PS50068">
    <property type="entry name" value="LDLRA_2"/>
    <property type="match status" value="1"/>
</dbReference>
<comment type="subcellular location">
    <subcellularLocation>
        <location evidence="2">Secreted</location>
    </subcellularLocation>
    <subcellularLocation>
        <location evidence="1">Target cell membrane</location>
        <topology evidence="1">Multi-pass membrane protein</topology>
    </subcellularLocation>
</comment>
<dbReference type="Pfam" id="PF00057">
    <property type="entry name" value="Ldl_recept_a"/>
    <property type="match status" value="1"/>
</dbReference>
<evidence type="ECO:0000256" key="4">
    <source>
        <dbReference type="ARBA" id="ARBA00022452"/>
    </source>
</evidence>
<dbReference type="AlphaFoldDB" id="A0A3Q3WYI9"/>
<dbReference type="PRINTS" id="PR01705">
    <property type="entry name" value="TSP1REPEAT"/>
</dbReference>
<proteinExistence type="inferred from homology"/>
<dbReference type="InterPro" id="IPR000742">
    <property type="entry name" value="EGF"/>
</dbReference>
<dbReference type="OMA" id="CQPGVTI"/>
<evidence type="ECO:0000256" key="8">
    <source>
        <dbReference type="ARBA" id="ARBA00022588"/>
    </source>
</evidence>
<dbReference type="GO" id="GO:0006958">
    <property type="term" value="P:complement activation, classical pathway"/>
    <property type="evidence" value="ECO:0007669"/>
    <property type="project" value="UniProtKB-KW"/>
</dbReference>
<evidence type="ECO:0000256" key="2">
    <source>
        <dbReference type="ARBA" id="ARBA00004613"/>
    </source>
</evidence>
<dbReference type="InterPro" id="IPR020864">
    <property type="entry name" value="MACPF"/>
</dbReference>
<comment type="caution">
    <text evidence="21">Lacks conserved residue(s) required for the propagation of feature annotation.</text>
</comment>
<dbReference type="PANTHER" id="PTHR45742">
    <property type="entry name" value="COMPLEMENT COMPONENT C6"/>
    <property type="match status" value="1"/>
</dbReference>
<dbReference type="InterPro" id="IPR048831">
    <property type="entry name" value="C8A_B_C6_EGF-like"/>
</dbReference>
<keyword evidence="25" id="KW-1185">Reference proteome</keyword>
<dbReference type="PROSITE" id="PS51412">
    <property type="entry name" value="MACPF_2"/>
    <property type="match status" value="1"/>
</dbReference>
<dbReference type="Pfam" id="PF01823">
    <property type="entry name" value="MACPF"/>
    <property type="match status" value="1"/>
</dbReference>
<evidence type="ECO:0000256" key="22">
    <source>
        <dbReference type="SAM" id="SignalP"/>
    </source>
</evidence>
<sequence>MELFNNLSLTLCTLYLFVNAGPNVIASRRPWTTADKRWVGARKARAVYKPLPINCLMSRWSTWTPCNSCTDQKFRFRYLERPAQFRGTECLGTLWDTLACPTATSQCLVPDYCGERFTCKESGRCISQSLRCNGEPDCDDFSDEENCENVNWRNDKCSTLLAIPGAQRGIQGFNILTGEFVDRVLDAKYFGGKCEYVYNGEWRKFTYDTFCESLQYKEDEKNYRKPYNYHTYRFVAEGRSEGSQESYDDAVSLLKARKKSGSSSGGISVGVYNVEVGLSGSKESEFLQNITNHRNQNLQFVRLWSQVETAHFKMRSNKLMLHDDFYISLMELPEEYNFGMYSHFFNTFGTHYVTEGTMGGTLEYVLVLNKTSMEKSDLKGEQAGRCFGASIGLSIPITGVVSTDLSVGVNPCNKGGGFTQAFDSSSAVIEDIITLVKGGIIDSSSGLLVIRNPATYKNWGASLKYNPAIIKYEIMPIYELVRFSTAADHVGARVANLKRGLDEYLQQFDSCRCAPCRHNGIPVLMGNSCKCICKSGYQGEACEETHRRDVQTDGSWSCWGAWSSCAPGRKTRRRTCDNPTPDGGGATCLGSSSQTQHC</sequence>
<dbReference type="Gene3D" id="2.10.25.10">
    <property type="entry name" value="Laminin"/>
    <property type="match status" value="1"/>
</dbReference>
<feature type="signal peptide" evidence="22">
    <location>
        <begin position="1"/>
        <end position="20"/>
    </location>
</feature>
<keyword evidence="17 21" id="KW-1015">Disulfide bond</keyword>
<reference evidence="24" key="2">
    <citation type="submission" date="2025-09" db="UniProtKB">
        <authorList>
            <consortium name="Ensembl"/>
        </authorList>
    </citation>
    <scope>IDENTIFICATION</scope>
</reference>
<evidence type="ECO:0000313" key="24">
    <source>
        <dbReference type="Ensembl" id="ENSMMOP00000023593.1"/>
    </source>
</evidence>
<dbReference type="GO" id="GO:0005576">
    <property type="term" value="C:extracellular region"/>
    <property type="evidence" value="ECO:0007669"/>
    <property type="project" value="UniProtKB-SubCell"/>
</dbReference>
<keyword evidence="6" id="KW-0245">EGF-like domain</keyword>
<dbReference type="PRINTS" id="PR00764">
    <property type="entry name" value="COMPLEMENTC9"/>
</dbReference>